<dbReference type="InterPro" id="IPR029479">
    <property type="entry name" value="Nitroreductase"/>
</dbReference>
<protein>
    <recommendedName>
        <fullName evidence="1">Nitroreductase domain-containing protein</fullName>
    </recommendedName>
</protein>
<dbReference type="CDD" id="cd02142">
    <property type="entry name" value="McbC_SagB-like_oxidoreductase"/>
    <property type="match status" value="1"/>
</dbReference>
<dbReference type="InterPro" id="IPR020051">
    <property type="entry name" value="SagB-type_dehydrogenase"/>
</dbReference>
<dbReference type="EMBL" id="NAEP01000023">
    <property type="protein sequence ID" value="PDQ36094.1"/>
    <property type="molecule type" value="Genomic_DNA"/>
</dbReference>
<evidence type="ECO:0000313" key="3">
    <source>
        <dbReference type="Proteomes" id="UP000219994"/>
    </source>
</evidence>
<dbReference type="GO" id="GO:0016491">
    <property type="term" value="F:oxidoreductase activity"/>
    <property type="evidence" value="ECO:0007669"/>
    <property type="project" value="InterPro"/>
</dbReference>
<dbReference type="NCBIfam" id="TIGR03605">
    <property type="entry name" value="antibiot_sagB"/>
    <property type="match status" value="1"/>
</dbReference>
<dbReference type="PANTHER" id="PTHR43745:SF2">
    <property type="entry name" value="NITROREDUCTASE MJ1384-RELATED"/>
    <property type="match status" value="1"/>
</dbReference>
<dbReference type="Pfam" id="PF00881">
    <property type="entry name" value="Nitroreductase"/>
    <property type="match status" value="1"/>
</dbReference>
<feature type="domain" description="Nitroreductase" evidence="1">
    <location>
        <begin position="88"/>
        <end position="275"/>
    </location>
</feature>
<dbReference type="Proteomes" id="UP000219994">
    <property type="component" value="Unassembled WGS sequence"/>
</dbReference>
<gene>
    <name evidence="2" type="ORF">B5766_02870</name>
</gene>
<sequence length="288" mass="31762">MSKRLSEISYSLIDFFEDDDHSETETFHEYTKLNRTNAMLIARRVEAIMSDRALVGMMARSWKTYPGAPRVQLPAFVPPEVSYADVVLRRRSVSSLGRNFVEGPITLEQLSALFRLAYAPTTTLSSPNGETQQLRSTVSAGALYPTELYVAAFDTEGLEKGLYHYRPVDHALEFIRAGDLRNEFSNVSSYTDLCRSASAAIIMTSVLKRTLSKYLHRGYRFAMYDCGALIQSLYLAGTAMNMDTCAVGGIYDDELAAFIGTSPVDEPVQLAFLVGPYGGRLAAAGGPQ</sequence>
<comment type="caution">
    <text evidence="2">The sequence shown here is derived from an EMBL/GenBank/DDBJ whole genome shotgun (WGS) entry which is preliminary data.</text>
</comment>
<dbReference type="SUPFAM" id="SSF55469">
    <property type="entry name" value="FMN-dependent nitroreductase-like"/>
    <property type="match status" value="1"/>
</dbReference>
<evidence type="ECO:0000313" key="2">
    <source>
        <dbReference type="EMBL" id="PDQ36094.1"/>
    </source>
</evidence>
<dbReference type="PANTHER" id="PTHR43745">
    <property type="entry name" value="NITROREDUCTASE MJ1384-RELATED"/>
    <property type="match status" value="1"/>
</dbReference>
<reference evidence="3" key="1">
    <citation type="submission" date="2017-03" db="EMBL/GenBank/DDBJ databases">
        <authorList>
            <person name="Lund M.B."/>
        </authorList>
    </citation>
    <scope>NUCLEOTIDE SEQUENCE [LARGE SCALE GENOMIC DNA]</scope>
</reference>
<name>A0A2A6FT94_9MICO</name>
<evidence type="ECO:0000259" key="1">
    <source>
        <dbReference type="Pfam" id="PF00881"/>
    </source>
</evidence>
<accession>A0A2A6FT94</accession>
<dbReference type="InterPro" id="IPR052544">
    <property type="entry name" value="Bacteriocin_Proc_Enz"/>
</dbReference>
<organism evidence="2 3">
    <name type="scientific">Candidatus Lumbricidiphila eiseniae</name>
    <dbReference type="NCBI Taxonomy" id="1969409"/>
    <lineage>
        <taxon>Bacteria</taxon>
        <taxon>Bacillati</taxon>
        <taxon>Actinomycetota</taxon>
        <taxon>Actinomycetes</taxon>
        <taxon>Micrococcales</taxon>
        <taxon>Microbacteriaceae</taxon>
        <taxon>Candidatus Lumbricidiphila</taxon>
    </lineage>
</organism>
<dbReference type="InterPro" id="IPR000415">
    <property type="entry name" value="Nitroreductase-like"/>
</dbReference>
<proteinExistence type="predicted"/>
<dbReference type="AlphaFoldDB" id="A0A2A6FT94"/>
<dbReference type="Gene3D" id="3.40.109.10">
    <property type="entry name" value="NADH Oxidase"/>
    <property type="match status" value="1"/>
</dbReference>